<dbReference type="InterPro" id="IPR050091">
    <property type="entry name" value="PKS_NRPS_Biosynth_Enz"/>
</dbReference>
<dbReference type="PROSITE" id="PS52019">
    <property type="entry name" value="PKS_MFAS_DH"/>
    <property type="match status" value="1"/>
</dbReference>
<dbReference type="InterPro" id="IPR056501">
    <property type="entry name" value="NAD-bd_HRPKS_sdrA"/>
</dbReference>
<dbReference type="GO" id="GO:1901336">
    <property type="term" value="P:lactone biosynthetic process"/>
    <property type="evidence" value="ECO:0007669"/>
    <property type="project" value="UniProtKB-ARBA"/>
</dbReference>
<dbReference type="SUPFAM" id="SSF52151">
    <property type="entry name" value="FabD/lysophospholipase-like"/>
    <property type="match status" value="1"/>
</dbReference>
<keyword evidence="3" id="KW-0808">Transferase</keyword>
<evidence type="ECO:0000313" key="12">
    <source>
        <dbReference type="Proteomes" id="UP001320420"/>
    </source>
</evidence>
<dbReference type="Gene3D" id="3.40.50.720">
    <property type="entry name" value="NAD(P)-binding Rossmann-like Domain"/>
    <property type="match status" value="2"/>
</dbReference>
<sequence length="2199" mass="239326">MAPAAVISNTPEKAVAPLTGDLTPHIYELKDDIGIKAPNGIAARNGLHQNGNHTPLNGHQKPLAHGNGINKPNSISSGINGRANGHTESLAPTAGQKPMPIGIVGMACRLPGNVASPAEFWELCARARSGYSQIPKERFDTASFQHPNPGKAGCHNPVGGHFLNTNLAAFDAPFFSLTEKEAISMDPQQRLLLECTFEALESAGIPKQDIVGKNVGVFIGGSFPEYESHLFRDTDTIPMHQATVLDILLEVEGCGVIVIKPLEKAQKDNDSIRAIIAGSGINQDGKTPGITMPDGDAQETLIRQVYRNSGISPRDVGFVEAHGTGTRVGDPIEATAIHNMFGEGRSPRDPLYIGSVKSNIGHLEGASGLVSVIKAAMMLERGFILPNYDFKYPNEKIPFKEWNLKVPTSQRPWPRNKKYVSVNNFGFGGTNAHVVLERVPFTQRGPKNDADLKQDNPGKKLFVLSANDKNSLERVLKNLVIYLEQRPEMFQKDLMADVAYTLGQRRSLLQWRVAIPAMRSFDLIEAINGQNISPGKPLDQPRIGFIFTGQGAQWYGMGRELYQQYPVFTDAIDRADACLSSLGSGWSLVEELSKDEKASAVGAAHLSQPSCTAIQLALVDLLRSWGVRPTAVAGHSSGEIGAAYAAGILTFEACMSIAYHRGRLIPVLKERYSDLRGAMMAVGGGKEDVEPLINQVNEGQGQVKIACYNSPSSFTISGDEAGIDQLKNLAEEKQLFNRKLFVDTAYHSHHMNLIAKDYQESIKSLDPPTSTEVAFHSSLLGRLLDGRELEPTYWVQNLTCPVRFDEAVQSMLEPCEGHKTGVNMLLELGPHAALQGPLKQILKTVGGDAAKIPCFSALLRKKDAVTTALDAAAALFNKGVNLNLEAINFQTPAKSPTLLTDLPRYPWNYSGSYWHESRMTLKHKTRSAPRSDILGTVANYSNDLEPTWRNIVRLDDLPWLEHHKVQSLTIFPMSGFLSMALEAAKQRAEEAGTQFDKYELREVSVLSPLVISDEDVEMTTTLRAHQEGTLVSSDNWDEFRICSWTKTQGWKEHCKGLIAVQSDDSNGVDDVRRKQISSTLLQSTIASITQEATSHVPVDKLYDDVSELGVSYGPTFQGIEECHASSTCSHARLVVQDVAKEMPNHYTTETIIQPSFLESLISLYWPIAGAGREKVKTIYLPSSLSRLSISKRVVSECREPGQTLEAYSQGIISANPSPAKIDIFGTTGDVNSEPLIQLEGLVIAPILDHDVQAEELHRQLCYKLEWEPILDPISDGFEVVNSVSPYSEHPLPDVDIEVVHGDSASQTKLAQDVAELLERFTGKRPNTSTLLNHNAENKLCVFLSELEKPLLANVKSEEFYALQKLLTSVRGVLWTVQGAYDNSTNPHANMVSGLSRTIRSETLLPFATLDLDGRSKLAESQIPEAVMKVFEAVFVRGNPPNCEMEFMEREGRFFTPRVINDPDMNETVHRETKPSALQAVPFGEDDRPLKLALTNVGALETLHFTDDDIAETPIDADDIEIKVQAVGVNHRDITAAHGKLRDVEFGVEASGIVTSVGSNVTNINVGDHVAAITHGAFTTLVRAKAAFAFKLPTDMAFEAAATLPLAYSTAYYSLVELGRLHEEESVLIHAGAGAVGQAAISLAQMIGAELFVTVGSAEKKKFLMAEYGLPEDHIFYSRDTSFAGAVRQATGGRGVDVVLNCLAGEALRESWHCLNTFGRLIDIGTRDTSASTRLEMVQFDNNASFMSVDMMALAAQRPRLMKNLLSNVSKLIKYGKVRPISPITVFPISEVESAFKTIHGAKAHGKLVVVPHAEDIVRATPPKKPRQLLKGNATYILIGGTGGLGRSMTRWMIERGARHVVLVSRSASASGKVKELIDEASGVGATVVVRRCDVADPADVENLITHGLEGLPPIKGVVHGAMVLHDVLFEKMAYSDFTTVVESKVQGGWNFHNALCNTKLDFFVAISSVSGMVGNRGQAAYAAANTFLNALVRHRLSLGLPASTMDLTAVSDSGYLAEDLEKAAEVAKNLGGDSICEAEVLALLGAAISGRMATTCNSHTITGMRITPDLSQFWAQDGKCKFLREEAEALAAAEAFSGAVKTVSYNAALKAAATLEEAEQVVCDGLVHKLAAVMMMDLEDLDVTRPLSNYPLDSLVAIEIRNFITREFEATLQVLELLSSGSIQTLAKAVCVKSKLVKF</sequence>
<evidence type="ECO:0000259" key="9">
    <source>
        <dbReference type="PROSITE" id="PS52004"/>
    </source>
</evidence>
<evidence type="ECO:0000259" key="8">
    <source>
        <dbReference type="PROSITE" id="PS50075"/>
    </source>
</evidence>
<dbReference type="InterPro" id="IPR020806">
    <property type="entry name" value="PKS_PP-bd"/>
</dbReference>
<dbReference type="Pfam" id="PF08240">
    <property type="entry name" value="ADH_N"/>
    <property type="match status" value="1"/>
</dbReference>
<dbReference type="InterPro" id="IPR013968">
    <property type="entry name" value="PKS_KR"/>
</dbReference>
<name>A0AAN9UA51_9PEZI</name>
<dbReference type="InterPro" id="IPR057326">
    <property type="entry name" value="KR_dom"/>
</dbReference>
<dbReference type="InterPro" id="IPR001227">
    <property type="entry name" value="Ac_transferase_dom_sf"/>
</dbReference>
<dbReference type="GO" id="GO:0031177">
    <property type="term" value="F:phosphopantetheine binding"/>
    <property type="evidence" value="ECO:0007669"/>
    <property type="project" value="InterPro"/>
</dbReference>
<keyword evidence="12" id="KW-1185">Reference proteome</keyword>
<accession>A0AAN9UA51</accession>
<dbReference type="SMART" id="SM00827">
    <property type="entry name" value="PKS_AT"/>
    <property type="match status" value="1"/>
</dbReference>
<protein>
    <submittedName>
        <fullName evidence="11">Type I Iterative PKS</fullName>
    </submittedName>
</protein>
<dbReference type="Pfam" id="PF00109">
    <property type="entry name" value="ketoacyl-synt"/>
    <property type="match status" value="1"/>
</dbReference>
<dbReference type="InterPro" id="IPR013154">
    <property type="entry name" value="ADH-like_N"/>
</dbReference>
<dbReference type="SMART" id="SM00822">
    <property type="entry name" value="PKS_KR"/>
    <property type="match status" value="1"/>
</dbReference>
<evidence type="ECO:0000256" key="6">
    <source>
        <dbReference type="PROSITE-ProRule" id="PRU01363"/>
    </source>
</evidence>
<keyword evidence="2" id="KW-0597">Phosphoprotein</keyword>
<feature type="compositionally biased region" description="Polar residues" evidence="7">
    <location>
        <begin position="47"/>
        <end position="57"/>
    </location>
</feature>
<dbReference type="InterPro" id="IPR016039">
    <property type="entry name" value="Thiolase-like"/>
</dbReference>
<dbReference type="EMBL" id="JAKJXP020000124">
    <property type="protein sequence ID" value="KAK7744285.1"/>
    <property type="molecule type" value="Genomic_DNA"/>
</dbReference>
<dbReference type="FunFam" id="3.40.366.10:FF:000002">
    <property type="entry name" value="Probable polyketide synthase 2"/>
    <property type="match status" value="1"/>
</dbReference>
<dbReference type="InterPro" id="IPR011032">
    <property type="entry name" value="GroES-like_sf"/>
</dbReference>
<dbReference type="SUPFAM" id="SSF47336">
    <property type="entry name" value="ACP-like"/>
    <property type="match status" value="1"/>
</dbReference>
<dbReference type="InterPro" id="IPR032821">
    <property type="entry name" value="PKS_assoc"/>
</dbReference>
<feature type="domain" description="Carrier" evidence="8">
    <location>
        <begin position="2117"/>
        <end position="2194"/>
    </location>
</feature>
<dbReference type="Proteomes" id="UP001320420">
    <property type="component" value="Unassembled WGS sequence"/>
</dbReference>
<evidence type="ECO:0000313" key="11">
    <source>
        <dbReference type="EMBL" id="KAK7744285.1"/>
    </source>
</evidence>
<keyword evidence="4" id="KW-0560">Oxidoreductase</keyword>
<dbReference type="Gene3D" id="1.10.1200.10">
    <property type="entry name" value="ACP-like"/>
    <property type="match status" value="1"/>
</dbReference>
<dbReference type="InterPro" id="IPR016035">
    <property type="entry name" value="Acyl_Trfase/lysoPLipase"/>
</dbReference>
<dbReference type="InterPro" id="IPR014031">
    <property type="entry name" value="Ketoacyl_synth_C"/>
</dbReference>
<comment type="caution">
    <text evidence="11">The sequence shown here is derived from an EMBL/GenBank/DDBJ whole genome shotgun (WGS) entry which is preliminary data.</text>
</comment>
<feature type="region of interest" description="C-terminal hotdog fold" evidence="6">
    <location>
        <begin position="1093"/>
        <end position="1252"/>
    </location>
</feature>
<gene>
    <name evidence="11" type="ORF">SLS62_010312</name>
</gene>
<dbReference type="GO" id="GO:0016491">
    <property type="term" value="F:oxidoreductase activity"/>
    <property type="evidence" value="ECO:0007669"/>
    <property type="project" value="UniProtKB-KW"/>
</dbReference>
<dbReference type="CDD" id="cd00833">
    <property type="entry name" value="PKS"/>
    <property type="match status" value="1"/>
</dbReference>
<evidence type="ECO:0000256" key="1">
    <source>
        <dbReference type="ARBA" id="ARBA00022450"/>
    </source>
</evidence>
<dbReference type="SMART" id="SM00823">
    <property type="entry name" value="PKS_PP"/>
    <property type="match status" value="1"/>
</dbReference>
<feature type="region of interest" description="Disordered" evidence="7">
    <location>
        <begin position="44"/>
        <end position="96"/>
    </location>
</feature>
<evidence type="ECO:0000256" key="2">
    <source>
        <dbReference type="ARBA" id="ARBA00022553"/>
    </source>
</evidence>
<organism evidence="11 12">
    <name type="scientific">Diatrype stigma</name>
    <dbReference type="NCBI Taxonomy" id="117547"/>
    <lineage>
        <taxon>Eukaryota</taxon>
        <taxon>Fungi</taxon>
        <taxon>Dikarya</taxon>
        <taxon>Ascomycota</taxon>
        <taxon>Pezizomycotina</taxon>
        <taxon>Sordariomycetes</taxon>
        <taxon>Xylariomycetidae</taxon>
        <taxon>Xylariales</taxon>
        <taxon>Diatrypaceae</taxon>
        <taxon>Diatrype</taxon>
    </lineage>
</organism>
<dbReference type="InterPro" id="IPR049551">
    <property type="entry name" value="PKS_DH_C"/>
</dbReference>
<dbReference type="Pfam" id="PF08659">
    <property type="entry name" value="KR"/>
    <property type="match status" value="1"/>
</dbReference>
<dbReference type="SUPFAM" id="SSF55048">
    <property type="entry name" value="Probable ACP-binding domain of malonyl-CoA ACP transacylase"/>
    <property type="match status" value="1"/>
</dbReference>
<dbReference type="InterPro" id="IPR020841">
    <property type="entry name" value="PKS_Beta-ketoAc_synthase_dom"/>
</dbReference>
<dbReference type="GO" id="GO:0004312">
    <property type="term" value="F:fatty acid synthase activity"/>
    <property type="evidence" value="ECO:0007669"/>
    <property type="project" value="TreeGrafter"/>
</dbReference>
<reference evidence="11 12" key="1">
    <citation type="submission" date="2024-02" db="EMBL/GenBank/DDBJ databases">
        <title>De novo assembly and annotation of 12 fungi associated with fruit tree decline syndrome in Ontario, Canada.</title>
        <authorList>
            <person name="Sulman M."/>
            <person name="Ellouze W."/>
            <person name="Ilyukhin E."/>
        </authorList>
    </citation>
    <scope>NUCLEOTIDE SEQUENCE [LARGE SCALE GENOMIC DNA]</scope>
    <source>
        <strain evidence="11 12">M11/M66-122</strain>
    </source>
</reference>
<dbReference type="Pfam" id="PF16197">
    <property type="entry name" value="KAsynt_C_assoc"/>
    <property type="match status" value="1"/>
</dbReference>
<feature type="domain" description="Ketosynthase family 3 (KS3)" evidence="9">
    <location>
        <begin position="98"/>
        <end position="438"/>
    </location>
</feature>
<dbReference type="CDD" id="cd05195">
    <property type="entry name" value="enoyl_red"/>
    <property type="match status" value="1"/>
</dbReference>
<evidence type="ECO:0000256" key="3">
    <source>
        <dbReference type="ARBA" id="ARBA00022679"/>
    </source>
</evidence>
<dbReference type="SMART" id="SM00826">
    <property type="entry name" value="PKS_DH"/>
    <property type="match status" value="1"/>
</dbReference>
<proteinExistence type="predicted"/>
<dbReference type="PANTHER" id="PTHR43775">
    <property type="entry name" value="FATTY ACID SYNTHASE"/>
    <property type="match status" value="1"/>
</dbReference>
<dbReference type="FunFam" id="3.40.50.720:FF:000209">
    <property type="entry name" value="Polyketide synthase Pks12"/>
    <property type="match status" value="1"/>
</dbReference>
<dbReference type="PANTHER" id="PTHR43775:SF13">
    <property type="entry name" value="POLYKETIDE SYNTHASE 1"/>
    <property type="match status" value="1"/>
</dbReference>
<feature type="compositionally biased region" description="Polar residues" evidence="7">
    <location>
        <begin position="70"/>
        <end position="79"/>
    </location>
</feature>
<dbReference type="Pfam" id="PF00698">
    <property type="entry name" value="Acyl_transf_1"/>
    <property type="match status" value="1"/>
</dbReference>
<dbReference type="Pfam" id="PF13602">
    <property type="entry name" value="ADH_zinc_N_2"/>
    <property type="match status" value="1"/>
</dbReference>
<dbReference type="PROSITE" id="PS50075">
    <property type="entry name" value="CARRIER"/>
    <property type="match status" value="1"/>
</dbReference>
<dbReference type="Pfam" id="PF14765">
    <property type="entry name" value="PS-DH"/>
    <property type="match status" value="1"/>
</dbReference>
<dbReference type="InterPro" id="IPR049900">
    <property type="entry name" value="PKS_mFAS_DH"/>
</dbReference>
<dbReference type="Pfam" id="PF23297">
    <property type="entry name" value="ACP_SdgA_C"/>
    <property type="match status" value="1"/>
</dbReference>
<dbReference type="InterPro" id="IPR016036">
    <property type="entry name" value="Malonyl_transacylase_ACP-bd"/>
</dbReference>
<dbReference type="SUPFAM" id="SSF51735">
    <property type="entry name" value="NAD(P)-binding Rossmann-fold domains"/>
    <property type="match status" value="2"/>
</dbReference>
<dbReference type="Pfam" id="PF02801">
    <property type="entry name" value="Ketoacyl-synt_C"/>
    <property type="match status" value="1"/>
</dbReference>
<evidence type="ECO:0000256" key="5">
    <source>
        <dbReference type="ARBA" id="ARBA00023268"/>
    </source>
</evidence>
<comment type="caution">
    <text evidence="6">Lacks conserved residue(s) required for the propagation of feature annotation.</text>
</comment>
<dbReference type="InterPro" id="IPR036736">
    <property type="entry name" value="ACP-like_sf"/>
</dbReference>
<dbReference type="InterPro" id="IPR009081">
    <property type="entry name" value="PP-bd_ACP"/>
</dbReference>
<dbReference type="InterPro" id="IPR049552">
    <property type="entry name" value="PKS_DH_N"/>
</dbReference>
<dbReference type="PROSITE" id="PS52004">
    <property type="entry name" value="KS3_2"/>
    <property type="match status" value="1"/>
</dbReference>
<dbReference type="InterPro" id="IPR042104">
    <property type="entry name" value="PKS_dehydratase_sf"/>
</dbReference>
<dbReference type="InterPro" id="IPR036291">
    <property type="entry name" value="NAD(P)-bd_dom_sf"/>
</dbReference>
<dbReference type="SUPFAM" id="SSF50129">
    <property type="entry name" value="GroES-like"/>
    <property type="match status" value="1"/>
</dbReference>
<dbReference type="InterPro" id="IPR014043">
    <property type="entry name" value="Acyl_transferase_dom"/>
</dbReference>
<feature type="domain" description="PKS/mFAS DH" evidence="10">
    <location>
        <begin position="931"/>
        <end position="1252"/>
    </location>
</feature>
<dbReference type="Gene3D" id="3.40.47.10">
    <property type="match status" value="2"/>
</dbReference>
<dbReference type="InterPro" id="IPR020807">
    <property type="entry name" value="PKS_DH"/>
</dbReference>
<keyword evidence="1" id="KW-0596">Phosphopantetheine</keyword>
<feature type="region of interest" description="N-terminal hotdog fold" evidence="6">
    <location>
        <begin position="931"/>
        <end position="1065"/>
    </location>
</feature>
<dbReference type="Pfam" id="PF21089">
    <property type="entry name" value="PKS_DH_N"/>
    <property type="match status" value="1"/>
</dbReference>
<dbReference type="SUPFAM" id="SSF53901">
    <property type="entry name" value="Thiolase-like"/>
    <property type="match status" value="2"/>
</dbReference>
<dbReference type="GO" id="GO:0044550">
    <property type="term" value="P:secondary metabolite biosynthetic process"/>
    <property type="evidence" value="ECO:0007669"/>
    <property type="project" value="UniProtKB-ARBA"/>
</dbReference>
<dbReference type="InterPro" id="IPR020843">
    <property type="entry name" value="ER"/>
</dbReference>
<dbReference type="Gene3D" id="3.90.180.10">
    <property type="entry name" value="Medium-chain alcohol dehydrogenases, catalytic domain"/>
    <property type="match status" value="1"/>
</dbReference>
<dbReference type="GO" id="GO:0006633">
    <property type="term" value="P:fatty acid biosynthetic process"/>
    <property type="evidence" value="ECO:0007669"/>
    <property type="project" value="TreeGrafter"/>
</dbReference>
<dbReference type="SMART" id="SM00825">
    <property type="entry name" value="PKS_KS"/>
    <property type="match status" value="1"/>
</dbReference>
<dbReference type="Pfam" id="PF23114">
    <property type="entry name" value="NAD-bd_HRPKS_sdrA"/>
    <property type="match status" value="1"/>
</dbReference>
<keyword evidence="5" id="KW-0511">Multifunctional enzyme</keyword>
<dbReference type="Gene3D" id="3.40.366.10">
    <property type="entry name" value="Malonyl-Coenzyme A Acyl Carrier Protein, domain 2"/>
    <property type="match status" value="1"/>
</dbReference>
<dbReference type="InterPro" id="IPR014030">
    <property type="entry name" value="Ketoacyl_synth_N"/>
</dbReference>
<dbReference type="Gene3D" id="3.10.129.110">
    <property type="entry name" value="Polyketide synthase dehydratase"/>
    <property type="match status" value="1"/>
</dbReference>
<evidence type="ECO:0000256" key="4">
    <source>
        <dbReference type="ARBA" id="ARBA00023002"/>
    </source>
</evidence>
<evidence type="ECO:0000256" key="7">
    <source>
        <dbReference type="SAM" id="MobiDB-lite"/>
    </source>
</evidence>
<evidence type="ECO:0000259" key="10">
    <source>
        <dbReference type="PROSITE" id="PS52019"/>
    </source>
</evidence>
<dbReference type="SMART" id="SM00829">
    <property type="entry name" value="PKS_ER"/>
    <property type="match status" value="1"/>
</dbReference>